<dbReference type="STRING" id="1179773.BN6_19860"/>
<dbReference type="InterPro" id="IPR007788">
    <property type="entry name" value="QCT"/>
</dbReference>
<dbReference type="KEGG" id="sesp:BN6_19860"/>
<dbReference type="OrthoDB" id="3688753at2"/>
<evidence type="ECO:0000313" key="2">
    <source>
        <dbReference type="EMBL" id="CCH29307.1"/>
    </source>
</evidence>
<accession>K0JUW2</accession>
<dbReference type="HOGENOM" id="CLU_1077248_0_0_11"/>
<sequence>MSAAPAACVTEAASPPSPTPTPSVEARVFASVRVVAKTATDGLASLGLTLSPVGLVESVTSPGGSVVRVVDVRDGRELRRVESAGRRGAAGVALTAEGLWEVVSPEVAVLRDPASLVERRRAAIGGAAWGLCGIDGLVVTSDRTNRLVLRDSGTFGEVRAVTVSGHWAEGQRLGALACVREDGRGQVWAVVVGSDWLVRVDLANGHVTGVASLARIRAEEPGAGGAVGGIAASGDPGELWVSGEFRHRFKVRLDGAGR</sequence>
<evidence type="ECO:0000313" key="3">
    <source>
        <dbReference type="Proteomes" id="UP000006281"/>
    </source>
</evidence>
<gene>
    <name evidence="2" type="ordered locus">BN6_19860</name>
</gene>
<evidence type="ECO:0000256" key="1">
    <source>
        <dbReference type="SAM" id="MobiDB-lite"/>
    </source>
</evidence>
<dbReference type="PATRIC" id="fig|1179773.3.peg.1997"/>
<dbReference type="GO" id="GO:0016603">
    <property type="term" value="F:glutaminyl-peptide cyclotransferase activity"/>
    <property type="evidence" value="ECO:0007669"/>
    <property type="project" value="InterPro"/>
</dbReference>
<feature type="region of interest" description="Disordered" evidence="1">
    <location>
        <begin position="1"/>
        <end position="22"/>
    </location>
</feature>
<reference evidence="2 3" key="1">
    <citation type="journal article" date="2012" name="BMC Genomics">
        <title>Complete genome sequence of Saccharothrix espanaensis DSM 44229T and comparison to the other completely sequenced Pseudonocardiaceae.</title>
        <authorList>
            <person name="Strobel T."/>
            <person name="Al-Dilaimi A."/>
            <person name="Blom J."/>
            <person name="Gessner A."/>
            <person name="Kalinowski J."/>
            <person name="Luzhetska M."/>
            <person name="Puhler A."/>
            <person name="Szczepanowski R."/>
            <person name="Bechthold A."/>
            <person name="Ruckert C."/>
        </authorList>
    </citation>
    <scope>NUCLEOTIDE SEQUENCE [LARGE SCALE GENOMIC DNA]</scope>
    <source>
        <strain evidence="3">ATCC 51144 / DSM 44229 / JCM 9112 / NBRC 15066 / NRRL 15764</strain>
    </source>
</reference>
<keyword evidence="3" id="KW-1185">Reference proteome</keyword>
<organism evidence="2 3">
    <name type="scientific">Saccharothrix espanaensis (strain ATCC 51144 / DSM 44229 / JCM 9112 / NBRC 15066 / NRRL 15764)</name>
    <dbReference type="NCBI Taxonomy" id="1179773"/>
    <lineage>
        <taxon>Bacteria</taxon>
        <taxon>Bacillati</taxon>
        <taxon>Actinomycetota</taxon>
        <taxon>Actinomycetes</taxon>
        <taxon>Pseudonocardiales</taxon>
        <taxon>Pseudonocardiaceae</taxon>
        <taxon>Saccharothrix</taxon>
    </lineage>
</organism>
<protein>
    <submittedName>
        <fullName evidence="2">Uncharacterized protein</fullName>
    </submittedName>
</protein>
<dbReference type="InterPro" id="IPR011044">
    <property type="entry name" value="Quino_amine_DH_bsu"/>
</dbReference>
<dbReference type="AlphaFoldDB" id="K0JUW2"/>
<dbReference type="eggNOG" id="COG3823">
    <property type="taxonomic scope" value="Bacteria"/>
</dbReference>
<dbReference type="Proteomes" id="UP000006281">
    <property type="component" value="Chromosome"/>
</dbReference>
<name>K0JUW2_SACES</name>
<dbReference type="EMBL" id="HE804045">
    <property type="protein sequence ID" value="CCH29307.1"/>
    <property type="molecule type" value="Genomic_DNA"/>
</dbReference>
<dbReference type="Pfam" id="PF05096">
    <property type="entry name" value="Glu_cyclase_2"/>
    <property type="match status" value="1"/>
</dbReference>
<proteinExistence type="predicted"/>
<dbReference type="SUPFAM" id="SSF50969">
    <property type="entry name" value="YVTN repeat-like/Quinoprotein amine dehydrogenase"/>
    <property type="match status" value="1"/>
</dbReference>